<accession>A0A1I5E041</accession>
<dbReference type="RefSeq" id="WP_177187899.1">
    <property type="nucleotide sequence ID" value="NZ_FOVE01000031.1"/>
</dbReference>
<evidence type="ECO:0000256" key="5">
    <source>
        <dbReference type="ARBA" id="ARBA00023136"/>
    </source>
</evidence>
<keyword evidence="3 6" id="KW-0812">Transmembrane</keyword>
<dbReference type="InterPro" id="IPR033480">
    <property type="entry name" value="sCache_2"/>
</dbReference>
<reference evidence="9" key="1">
    <citation type="submission" date="2016-10" db="EMBL/GenBank/DDBJ databases">
        <authorList>
            <person name="Varghese N."/>
            <person name="Submissions S."/>
        </authorList>
    </citation>
    <scope>NUCLEOTIDE SEQUENCE [LARGE SCALE GENOMIC DNA]</scope>
    <source>
        <strain evidence="9">DSM 6150</strain>
    </source>
</reference>
<dbReference type="Gene3D" id="3.30.450.20">
    <property type="entry name" value="PAS domain"/>
    <property type="match status" value="1"/>
</dbReference>
<evidence type="ECO:0000313" key="8">
    <source>
        <dbReference type="EMBL" id="SFO04865.1"/>
    </source>
</evidence>
<dbReference type="STRING" id="83765.SAMN05660284_02800"/>
<organism evidence="8 9">
    <name type="scientific">Formivibrio citricus</name>
    <dbReference type="NCBI Taxonomy" id="83765"/>
    <lineage>
        <taxon>Bacteria</taxon>
        <taxon>Pseudomonadati</taxon>
        <taxon>Pseudomonadota</taxon>
        <taxon>Betaproteobacteria</taxon>
        <taxon>Neisseriales</taxon>
        <taxon>Chitinibacteraceae</taxon>
        <taxon>Formivibrio</taxon>
    </lineage>
</organism>
<evidence type="ECO:0000256" key="6">
    <source>
        <dbReference type="SAM" id="Phobius"/>
    </source>
</evidence>
<keyword evidence="9" id="KW-1185">Reference proteome</keyword>
<dbReference type="Pfam" id="PF17200">
    <property type="entry name" value="sCache_2"/>
    <property type="match status" value="1"/>
</dbReference>
<proteinExistence type="predicted"/>
<keyword evidence="4 6" id="KW-1133">Transmembrane helix</keyword>
<dbReference type="AlphaFoldDB" id="A0A1I5E041"/>
<feature type="transmembrane region" description="Helical" evidence="6">
    <location>
        <begin position="188"/>
        <end position="206"/>
    </location>
</feature>
<comment type="subcellular location">
    <subcellularLocation>
        <location evidence="1">Cell membrane</location>
        <topology evidence="1">Multi-pass membrane protein</topology>
    </subcellularLocation>
</comment>
<evidence type="ECO:0000259" key="7">
    <source>
        <dbReference type="SMART" id="SM01049"/>
    </source>
</evidence>
<name>A0A1I5E041_9NEIS</name>
<feature type="transmembrane region" description="Helical" evidence="6">
    <location>
        <begin position="6"/>
        <end position="29"/>
    </location>
</feature>
<dbReference type="Proteomes" id="UP000242869">
    <property type="component" value="Unassembled WGS sequence"/>
</dbReference>
<keyword evidence="2" id="KW-1003">Cell membrane</keyword>
<keyword evidence="5 6" id="KW-0472">Membrane</keyword>
<dbReference type="GO" id="GO:0005886">
    <property type="term" value="C:plasma membrane"/>
    <property type="evidence" value="ECO:0007669"/>
    <property type="project" value="UniProtKB-SubCell"/>
</dbReference>
<evidence type="ECO:0000256" key="3">
    <source>
        <dbReference type="ARBA" id="ARBA00022692"/>
    </source>
</evidence>
<dbReference type="SMART" id="SM01049">
    <property type="entry name" value="Cache_2"/>
    <property type="match status" value="1"/>
</dbReference>
<evidence type="ECO:0000313" key="9">
    <source>
        <dbReference type="Proteomes" id="UP000242869"/>
    </source>
</evidence>
<evidence type="ECO:0000256" key="2">
    <source>
        <dbReference type="ARBA" id="ARBA00022475"/>
    </source>
</evidence>
<feature type="domain" description="Single Cache" evidence="7">
    <location>
        <begin position="30"/>
        <end position="122"/>
    </location>
</feature>
<protein>
    <submittedName>
        <fullName evidence="8">Cache domain-containing protein</fullName>
    </submittedName>
</protein>
<gene>
    <name evidence="8" type="ORF">SAMN05660284_02800</name>
</gene>
<dbReference type="EMBL" id="FOVE01000031">
    <property type="protein sequence ID" value="SFO04865.1"/>
    <property type="molecule type" value="Genomic_DNA"/>
</dbReference>
<evidence type="ECO:0000256" key="1">
    <source>
        <dbReference type="ARBA" id="ARBA00004651"/>
    </source>
</evidence>
<sequence>MRLKTRVLIIIAISLLGLVVMGLLGLYGMRQSMLNERRLQIIQLLDFAESQVSYYYSLEINGKLSHEEAQSKAKAAIGAQRKGDVYFFVRDWDDVMLVHPVAARINMADDGGKMPDGKSVVDVYKSALKESKLGRAIYWSSAPRPNKHDKIQNYPKLSGVTEFKPWGWIIGIGFFVDDINMRFWKHSITFLITGAVLLLCLTILILRMRWSIIKQVGGEPRDATEFMKQIANGNLNIEITLDANDSNSLMASIKLMQMKLKNITTTIQDNSSLLEKQVQNFDEAAKAYVTTKDEDGLANLLKTTKQIEKTANILEKSVSRFKK</sequence>
<evidence type="ECO:0000256" key="4">
    <source>
        <dbReference type="ARBA" id="ARBA00022989"/>
    </source>
</evidence>